<feature type="region of interest" description="Disordered" evidence="6">
    <location>
        <begin position="995"/>
        <end position="1024"/>
    </location>
</feature>
<evidence type="ECO:0000256" key="1">
    <source>
        <dbReference type="ARBA" id="ARBA00023015"/>
    </source>
</evidence>
<keyword evidence="2" id="KW-0238">DNA-binding</keyword>
<dbReference type="CGD" id="CAL0000163760">
    <property type="gene designation" value="Cd36_50850"/>
</dbReference>
<feature type="domain" description="Zn(2)-C6 fungal-type" evidence="7">
    <location>
        <begin position="37"/>
        <end position="69"/>
    </location>
</feature>
<feature type="compositionally biased region" description="Basic and acidic residues" evidence="6">
    <location>
        <begin position="996"/>
        <end position="1005"/>
    </location>
</feature>
<evidence type="ECO:0000259" key="7">
    <source>
        <dbReference type="PROSITE" id="PS50048"/>
    </source>
</evidence>
<name>B9WH26_CANDC</name>
<dbReference type="RefSeq" id="XP_002420389.1">
    <property type="nucleotide sequence ID" value="XM_002420344.1"/>
</dbReference>
<evidence type="ECO:0000313" key="10">
    <source>
        <dbReference type="Proteomes" id="UP000002605"/>
    </source>
</evidence>
<dbReference type="VEuPathDB" id="FungiDB:CD36_50850"/>
<dbReference type="GO" id="GO:0000978">
    <property type="term" value="F:RNA polymerase II cis-regulatory region sequence-specific DNA binding"/>
    <property type="evidence" value="ECO:0007669"/>
    <property type="project" value="TreeGrafter"/>
</dbReference>
<dbReference type="InterPro" id="IPR050675">
    <property type="entry name" value="OAF3"/>
</dbReference>
<dbReference type="EMBL" id="FM992692">
    <property type="protein sequence ID" value="CAX41467.1"/>
    <property type="molecule type" value="Genomic_DNA"/>
</dbReference>
<dbReference type="PROSITE" id="PS50048">
    <property type="entry name" value="ZN2_CY6_FUNGAL_2"/>
    <property type="match status" value="1"/>
</dbReference>
<dbReference type="InterPro" id="IPR036864">
    <property type="entry name" value="Zn2-C6_fun-type_DNA-bd_sf"/>
</dbReference>
<dbReference type="GO" id="GO:0045944">
    <property type="term" value="P:positive regulation of transcription by RNA polymerase II"/>
    <property type="evidence" value="ECO:0007669"/>
    <property type="project" value="TreeGrafter"/>
</dbReference>
<dbReference type="HOGENOM" id="CLU_005088_0_0_1"/>
<evidence type="ECO:0000256" key="3">
    <source>
        <dbReference type="ARBA" id="ARBA00023163"/>
    </source>
</evidence>
<reference evidence="9 10" key="1">
    <citation type="journal article" date="2009" name="Genome Res.">
        <title>Comparative genomics of the fungal pathogens Candida dubliniensis and Candida albicans.</title>
        <authorList>
            <person name="Jackson A.P."/>
            <person name="Gamble J.A."/>
            <person name="Yeomans T."/>
            <person name="Moran G.P."/>
            <person name="Saunders D."/>
            <person name="Harris D."/>
            <person name="Aslett M."/>
            <person name="Barrell J.F."/>
            <person name="Butler G."/>
            <person name="Citiulo F."/>
            <person name="Coleman D.C."/>
            <person name="de Groot P.W.J."/>
            <person name="Goodwin T.J."/>
            <person name="Quail M.A."/>
            <person name="McQuillan J."/>
            <person name="Munro C.A."/>
            <person name="Pain A."/>
            <person name="Poulter R.T."/>
            <person name="Rajandream M.A."/>
            <person name="Renauld H."/>
            <person name="Spiering M.J."/>
            <person name="Tivey A."/>
            <person name="Gow N.A.R."/>
            <person name="Barrell B."/>
            <person name="Sullivan D.J."/>
            <person name="Berriman M."/>
        </authorList>
    </citation>
    <scope>NUCLEOTIDE SEQUENCE [LARGE SCALE GENOMIC DNA]</scope>
    <source>
        <strain evidence="10">CD36 / ATCC MYA-646 / CBS 7987 / NCPF 3949 / NRRL Y-17841</strain>
    </source>
</reference>
<dbReference type="eggNOG" id="ENOG502SABA">
    <property type="taxonomic scope" value="Eukaryota"/>
</dbReference>
<keyword evidence="3" id="KW-0804">Transcription</keyword>
<feature type="compositionally biased region" description="Polar residues" evidence="6">
    <location>
        <begin position="9"/>
        <end position="23"/>
    </location>
</feature>
<dbReference type="InterPro" id="IPR001138">
    <property type="entry name" value="Zn2Cys6_DnaBD"/>
</dbReference>
<evidence type="ECO:0000256" key="4">
    <source>
        <dbReference type="ARBA" id="ARBA00023242"/>
    </source>
</evidence>
<feature type="compositionally biased region" description="Polar residues" evidence="6">
    <location>
        <begin position="1013"/>
        <end position="1024"/>
    </location>
</feature>
<evidence type="ECO:0000256" key="2">
    <source>
        <dbReference type="ARBA" id="ARBA00023125"/>
    </source>
</evidence>
<keyword evidence="10" id="KW-1185">Reference proteome</keyword>
<gene>
    <name evidence="8" type="ordered locus">Cd36_50850</name>
    <name evidence="9" type="ORF">CD36_50850</name>
</gene>
<dbReference type="PANTHER" id="PTHR31069">
    <property type="entry name" value="OLEATE-ACTIVATED TRANSCRIPTION FACTOR 1-RELATED"/>
    <property type="match status" value="1"/>
</dbReference>
<accession>B9WH26</accession>
<dbReference type="Gene3D" id="4.10.240.10">
    <property type="entry name" value="Zn(2)-C6 fungal-type DNA-binding domain"/>
    <property type="match status" value="1"/>
</dbReference>
<dbReference type="SMART" id="SM00066">
    <property type="entry name" value="GAL4"/>
    <property type="match status" value="1"/>
</dbReference>
<keyword evidence="5" id="KW-0175">Coiled coil</keyword>
<dbReference type="AlphaFoldDB" id="B9WH26"/>
<evidence type="ECO:0000256" key="5">
    <source>
        <dbReference type="SAM" id="Coils"/>
    </source>
</evidence>
<organism evidence="9 10">
    <name type="scientific">Candida dubliniensis (strain CD36 / ATCC MYA-646 / CBS 7987 / NCPF 3949 / NRRL Y-17841)</name>
    <name type="common">Yeast</name>
    <dbReference type="NCBI Taxonomy" id="573826"/>
    <lineage>
        <taxon>Eukaryota</taxon>
        <taxon>Fungi</taxon>
        <taxon>Dikarya</taxon>
        <taxon>Ascomycota</taxon>
        <taxon>Saccharomycotina</taxon>
        <taxon>Pichiomycetes</taxon>
        <taxon>Debaryomycetaceae</taxon>
        <taxon>Candida/Lodderomyces clade</taxon>
        <taxon>Candida</taxon>
    </lineage>
</organism>
<feature type="region of interest" description="Disordered" evidence="6">
    <location>
        <begin position="1"/>
        <end position="31"/>
    </location>
</feature>
<evidence type="ECO:0000313" key="8">
    <source>
        <dbReference type="CGD" id="CAL0000163760"/>
    </source>
</evidence>
<evidence type="ECO:0000313" key="9">
    <source>
        <dbReference type="EMBL" id="CAX41467.1"/>
    </source>
</evidence>
<evidence type="ECO:0000256" key="6">
    <source>
        <dbReference type="SAM" id="MobiDB-lite"/>
    </source>
</evidence>
<dbReference type="GeneID" id="8048086"/>
<dbReference type="GO" id="GO:0000981">
    <property type="term" value="F:DNA-binding transcription factor activity, RNA polymerase II-specific"/>
    <property type="evidence" value="ECO:0007669"/>
    <property type="project" value="InterPro"/>
</dbReference>
<dbReference type="SUPFAM" id="SSF57701">
    <property type="entry name" value="Zn2/Cys6 DNA-binding domain"/>
    <property type="match status" value="1"/>
</dbReference>
<dbReference type="PROSITE" id="PS00463">
    <property type="entry name" value="ZN2_CY6_FUNGAL_1"/>
    <property type="match status" value="1"/>
</dbReference>
<keyword evidence="1" id="KW-0805">Transcription regulation</keyword>
<feature type="coiled-coil region" evidence="5">
    <location>
        <begin position="109"/>
        <end position="136"/>
    </location>
</feature>
<dbReference type="KEGG" id="cdu:CD36_50850"/>
<sequence length="1090" mass="123428">MGPIAVKMENSNSFSKQINSPNKVQKPKRQRNRVPVSCLACKKRKVKCDKGKPACGGCVRNGVGHLCQYINPPWIDKDVSGEGSSPSSSCHSLSSPVKIETTSEYKQLKAQNEKTISNQKKEIENLKRQLQVLQQLSPRNSQSPNGEGQDESALYLAKEITILSKLSPFAVFPRVPMEILSEYTVLNSRVLSFPVCLDIYSWVNTIKLDPQLTTLWFKITNLQKMYHMYKINKLKNDSTAKKLASVPLKKTPSKINEIDFTCSFSSSDSQTVEHQAVPLATSTSNSHKCPVIECDFNFMGDEAQSQTPSPKKNLTSSTFTPIAQNQDDSEKLQCPMIKSDIHNKSKSLQQKLQNLWESILNLTRGSTLNYRQLVFLLDFYFKSEIFESKTLLLFYKTDILNVIQKGLDGELILNLPKGLDEDIYYQLKISGIYVSMIAIIVEETLTYLRNVLKCEVVDEITQNFNIVFPQEYTYLGLGAKQTNILYIIEDFLTCDDENINLVSFVALYITVLNKIIYEYKKPGGLIVDPKTLFTKLFSKFIENILSSNTDMEIWKDPELIEFQSYQRKRAKHLKLHFSLLWTEVIRICNLVSFSFVPIIKQSSELDHLMQKMYAKIAIIDSLQCHLKYLTSVGESNLIIALHVHYLIASITSSFHYGILNIGIPKLTVSKLDSLIKQCSTWLQDSGLEGIIEIKRMEVVYMLSYLRLFMIYILLLQGEELNDEGLLEMFVFPGIVSRLSQFVEILKNGNHQSQYIYSALIELFTRSIQIAIGLLLRVKNQSGFLKSHQSLLEDQINKITKDVSSTLKFLQTVIVNNKEKLIKLSKLWKFYLTFVNNSNSKQVNYAALHKGVPEFSQPKSCPVIHDSDAKSTAMTSSSSSSVSIKSEGAKCPISHITTSMNENEESTRLQEVGSNVILPPIVSYGNSLVENGVSSNGSGSGVSNQKRRKCPFDHTAMMKRKSIYNNPIESNMREYRSYTPSPLGSSIPITTPMMRQHQQDNDEEMLKPVPSYTPPSNQQIDSAASATSSPSLFAFDDLDVFKEFNDFDLDFLHNEHLLNHIENNNTINVKNNVNSNTDSNESKNIENHFQG</sequence>
<dbReference type="OrthoDB" id="427480at2759"/>
<dbReference type="Pfam" id="PF00172">
    <property type="entry name" value="Zn_clus"/>
    <property type="match status" value="1"/>
</dbReference>
<dbReference type="GO" id="GO:0008270">
    <property type="term" value="F:zinc ion binding"/>
    <property type="evidence" value="ECO:0007669"/>
    <property type="project" value="InterPro"/>
</dbReference>
<dbReference type="PANTHER" id="PTHR31069:SF12">
    <property type="entry name" value="TRANSCRIPTION FACTOR DOMAIN-CONTAINING PROTEIN"/>
    <property type="match status" value="1"/>
</dbReference>
<protein>
    <submittedName>
        <fullName evidence="9">Zinc finger transcription factor, putative</fullName>
    </submittedName>
</protein>
<proteinExistence type="predicted"/>
<keyword evidence="4" id="KW-0539">Nucleus</keyword>
<dbReference type="Proteomes" id="UP000002605">
    <property type="component" value="Chromosome 5"/>
</dbReference>
<dbReference type="GO" id="GO:0005634">
    <property type="term" value="C:nucleus"/>
    <property type="evidence" value="ECO:0007669"/>
    <property type="project" value="TreeGrafter"/>
</dbReference>
<dbReference type="CDD" id="cd00067">
    <property type="entry name" value="GAL4"/>
    <property type="match status" value="1"/>
</dbReference>